<feature type="transmembrane region" description="Helical" evidence="1">
    <location>
        <begin position="180"/>
        <end position="197"/>
    </location>
</feature>
<evidence type="ECO:0000256" key="1">
    <source>
        <dbReference type="SAM" id="Phobius"/>
    </source>
</evidence>
<keyword evidence="1" id="KW-0472">Membrane</keyword>
<keyword evidence="3" id="KW-1185">Reference proteome</keyword>
<keyword evidence="1" id="KW-1133">Transmembrane helix</keyword>
<evidence type="ECO:0000313" key="3">
    <source>
        <dbReference type="Proteomes" id="UP000782554"/>
    </source>
</evidence>
<sequence length="260" mass="28495">MATIAGGGPRPVTDVAERRFFLIMALTMAATIVAGFSLNLAMGRSSFAVPLPYHVHAVIFMSWIGLYLAQHVTAAKGNWGLHRQVGRLAYLWVPLMVLAGCMIMITVARRTGGPFFFDVNEFLVSNLALLLCFGGLAWWALRRQRHTGWHRRLMLCAMAILTGPGLGRLLPLPLMIPNSWTITVAATMIFPVIGMVADKRSRGRVHPAYWWGLGIYAAVFVASMAVAYSPLGYAFTDWVIAGTPGAERPMQAFLPPGFSM</sequence>
<dbReference type="Proteomes" id="UP000782554">
    <property type="component" value="Unassembled WGS sequence"/>
</dbReference>
<comment type="caution">
    <text evidence="2">The sequence shown here is derived from an EMBL/GenBank/DDBJ whole genome shotgun (WGS) entry which is preliminary data.</text>
</comment>
<feature type="transmembrane region" description="Helical" evidence="1">
    <location>
        <begin position="153"/>
        <end position="174"/>
    </location>
</feature>
<dbReference type="EMBL" id="JAIGNU010000002">
    <property type="protein sequence ID" value="MBX7502211.1"/>
    <property type="molecule type" value="Genomic_DNA"/>
</dbReference>
<reference evidence="2 3" key="1">
    <citation type="submission" date="2021-08" db="EMBL/GenBank/DDBJ databases">
        <title>Comparative Genomics Analysis of the Genus Qipengyuania Reveals Extensive Genetic Diversity and Metabolic Versatility, Including the Description of Fifteen Novel Species.</title>
        <authorList>
            <person name="Liu Y."/>
        </authorList>
    </citation>
    <scope>NUCLEOTIDE SEQUENCE [LARGE SCALE GENOMIC DNA]</scope>
    <source>
        <strain evidence="2 3">YG27</strain>
    </source>
</reference>
<accession>A0ABS7JX34</accession>
<organism evidence="2 3">
    <name type="scientific">Qipengyuania mesophila</name>
    <dbReference type="NCBI Taxonomy" id="2867246"/>
    <lineage>
        <taxon>Bacteria</taxon>
        <taxon>Pseudomonadati</taxon>
        <taxon>Pseudomonadota</taxon>
        <taxon>Alphaproteobacteria</taxon>
        <taxon>Sphingomonadales</taxon>
        <taxon>Erythrobacteraceae</taxon>
        <taxon>Qipengyuania</taxon>
    </lineage>
</organism>
<feature type="transmembrane region" description="Helical" evidence="1">
    <location>
        <begin position="53"/>
        <end position="69"/>
    </location>
</feature>
<dbReference type="RefSeq" id="WP_221603371.1">
    <property type="nucleotide sequence ID" value="NZ_JAIGNU010000002.1"/>
</dbReference>
<proteinExistence type="predicted"/>
<evidence type="ECO:0000313" key="2">
    <source>
        <dbReference type="EMBL" id="MBX7502211.1"/>
    </source>
</evidence>
<gene>
    <name evidence="2" type="ORF">K3181_12230</name>
</gene>
<feature type="transmembrane region" description="Helical" evidence="1">
    <location>
        <begin position="122"/>
        <end position="141"/>
    </location>
</feature>
<keyword evidence="1" id="KW-0812">Transmembrane</keyword>
<feature type="transmembrane region" description="Helical" evidence="1">
    <location>
        <begin position="89"/>
        <end position="110"/>
    </location>
</feature>
<feature type="transmembrane region" description="Helical" evidence="1">
    <location>
        <begin position="20"/>
        <end position="41"/>
    </location>
</feature>
<feature type="transmembrane region" description="Helical" evidence="1">
    <location>
        <begin position="209"/>
        <end position="228"/>
    </location>
</feature>
<protein>
    <submittedName>
        <fullName evidence="2">Uncharacterized protein</fullName>
    </submittedName>
</protein>
<name>A0ABS7JX34_9SPHN</name>